<gene>
    <name evidence="2" type="ORF">pFP12.16</name>
</gene>
<dbReference type="AlphaFoldDB" id="V9QFM4"/>
<name>V9QFM4_9ACTN</name>
<evidence type="ECO:0000259" key="1">
    <source>
        <dbReference type="Pfam" id="PF24881"/>
    </source>
</evidence>
<organism evidence="2">
    <name type="scientific">Streptomyces sp. F11</name>
    <dbReference type="NCBI Taxonomy" id="319318"/>
    <lineage>
        <taxon>Bacteria</taxon>
        <taxon>Bacillati</taxon>
        <taxon>Actinomycetota</taxon>
        <taxon>Actinomycetes</taxon>
        <taxon>Kitasatosporales</taxon>
        <taxon>Streptomycetaceae</taxon>
        <taxon>Streptomyces</taxon>
    </lineage>
</organism>
<dbReference type="EMBL" id="KF652072">
    <property type="protein sequence ID" value="AHC28159.1"/>
    <property type="molecule type" value="Genomic_DNA"/>
</dbReference>
<evidence type="ECO:0000313" key="2">
    <source>
        <dbReference type="EMBL" id="AHC28159.1"/>
    </source>
</evidence>
<dbReference type="Pfam" id="PF24881">
    <property type="entry name" value="DUF7739"/>
    <property type="match status" value="1"/>
</dbReference>
<reference evidence="2" key="1">
    <citation type="submission" date="2013-09" db="EMBL/GenBank/DDBJ databases">
        <title>Complete nucleotide sequence of Streptomyces linear plasmid pFP12.</title>
        <authorList>
            <person name="Chen Z."/>
            <person name="Fang P."/>
            <person name="Qin Z."/>
        </authorList>
    </citation>
    <scope>NUCLEOTIDE SEQUENCE</scope>
    <source>
        <strain evidence="2">F11</strain>
        <plasmid evidence="2">pFP12</plasmid>
    </source>
</reference>
<sequence length="112" mass="12228">MATHVTVSHGADFEGVDRFTVKQLRELGQYVRGVLSYDDYTKLTPVLDHAGERELAFNTAEAALLAVLLRRAAAARTLPKKYAGPALLLGLSAARAVDEGETWTWTLEEAGR</sequence>
<accession>V9QFM4</accession>
<dbReference type="InterPro" id="IPR056641">
    <property type="entry name" value="DUF7739"/>
</dbReference>
<geneLocation type="plasmid" evidence="2">
    <name>pFP12</name>
</geneLocation>
<feature type="domain" description="DUF7739" evidence="1">
    <location>
        <begin position="10"/>
        <end position="106"/>
    </location>
</feature>
<protein>
    <recommendedName>
        <fullName evidence="1">DUF7739 domain-containing protein</fullName>
    </recommendedName>
</protein>
<dbReference type="RefSeq" id="WP_024067080.1">
    <property type="nucleotide sequence ID" value="NC_023068.1"/>
</dbReference>
<keyword evidence="2" id="KW-0614">Plasmid</keyword>
<proteinExistence type="predicted"/>